<dbReference type="AlphaFoldDB" id="A0A537LXQ9"/>
<evidence type="ECO:0000256" key="5">
    <source>
        <dbReference type="ARBA" id="ARBA00022692"/>
    </source>
</evidence>
<dbReference type="GO" id="GO:0042371">
    <property type="term" value="P:vitamin K biosynthetic process"/>
    <property type="evidence" value="ECO:0007669"/>
    <property type="project" value="TreeGrafter"/>
</dbReference>
<comment type="caution">
    <text evidence="10">The sequence shown here is derived from an EMBL/GenBank/DDBJ whole genome shotgun (WGS) entry which is preliminary data.</text>
</comment>
<dbReference type="InterPro" id="IPR026046">
    <property type="entry name" value="UBIAD1"/>
</dbReference>
<accession>A0A537LXQ9</accession>
<evidence type="ECO:0000256" key="7">
    <source>
        <dbReference type="ARBA" id="ARBA00023136"/>
    </source>
</evidence>
<dbReference type="EMBL" id="VBAM01000175">
    <property type="protein sequence ID" value="TMJ12785.1"/>
    <property type="molecule type" value="Genomic_DNA"/>
</dbReference>
<feature type="transmembrane region" description="Helical" evidence="8">
    <location>
        <begin position="179"/>
        <end position="199"/>
    </location>
</feature>
<dbReference type="Proteomes" id="UP000320393">
    <property type="component" value="Unassembled WGS sequence"/>
</dbReference>
<dbReference type="UniPathway" id="UPA00079">
    <property type="reaction ID" value="UER00168"/>
</dbReference>
<comment type="function">
    <text evidence="8">Conversion of 1,4-dihydroxy-2-naphthoate (DHNA) to demethylmenaquinone (DMK).</text>
</comment>
<dbReference type="PANTHER" id="PTHR13929:SF0">
    <property type="entry name" value="UBIA PRENYLTRANSFERASE DOMAIN-CONTAINING PROTEIN 1"/>
    <property type="match status" value="1"/>
</dbReference>
<keyword evidence="7 8" id="KW-0472">Membrane</keyword>
<comment type="catalytic activity">
    <reaction evidence="8">
        <text>an all-trans-polyprenyl diphosphate + 1,4-dihydroxy-2-naphthoate + H(+) = a 2-demethylmenaquinol + CO2 + diphosphate</text>
        <dbReference type="Rhea" id="RHEA:26478"/>
        <dbReference type="Rhea" id="RHEA-COMP:9563"/>
        <dbReference type="Rhea" id="RHEA-COMP:9564"/>
        <dbReference type="ChEBI" id="CHEBI:11173"/>
        <dbReference type="ChEBI" id="CHEBI:15378"/>
        <dbReference type="ChEBI" id="CHEBI:16526"/>
        <dbReference type="ChEBI" id="CHEBI:33019"/>
        <dbReference type="ChEBI" id="CHEBI:55437"/>
        <dbReference type="ChEBI" id="CHEBI:58914"/>
        <dbReference type="EC" id="2.5.1.74"/>
    </reaction>
</comment>
<organism evidence="10 11">
    <name type="scientific">Candidatus Segetimicrobium genomatis</name>
    <dbReference type="NCBI Taxonomy" id="2569760"/>
    <lineage>
        <taxon>Bacteria</taxon>
        <taxon>Bacillati</taxon>
        <taxon>Candidatus Sysuimicrobiota</taxon>
        <taxon>Candidatus Sysuimicrobiia</taxon>
        <taxon>Candidatus Sysuimicrobiales</taxon>
        <taxon>Candidatus Segetimicrobiaceae</taxon>
        <taxon>Candidatus Segetimicrobium</taxon>
    </lineage>
</organism>
<name>A0A537LXQ9_9BACT</name>
<keyword evidence="6 8" id="KW-1133">Transmembrane helix</keyword>
<protein>
    <recommendedName>
        <fullName evidence="8 9">1,4-dihydroxy-2-naphthoate octaprenyltransferase</fullName>
        <shortName evidence="8">DHNA-octaprenyltransferase</shortName>
        <ecNumber evidence="8 9">2.5.1.74</ecNumber>
    </recommendedName>
</protein>
<feature type="transmembrane region" description="Helical" evidence="8">
    <location>
        <begin position="279"/>
        <end position="303"/>
    </location>
</feature>
<feature type="transmembrane region" description="Helical" evidence="8">
    <location>
        <begin position="153"/>
        <end position="173"/>
    </location>
</feature>
<dbReference type="NCBIfam" id="TIGR00751">
    <property type="entry name" value="menA"/>
    <property type="match status" value="1"/>
</dbReference>
<comment type="pathway">
    <text evidence="8">Quinol/quinone metabolism; menaquinone biosynthesis; menaquinol from 1,4-dihydroxy-2-naphthoate: step 1/2.</text>
</comment>
<evidence type="ECO:0000256" key="2">
    <source>
        <dbReference type="ARBA" id="ARBA00022428"/>
    </source>
</evidence>
<dbReference type="PIRSF" id="PIRSF005355">
    <property type="entry name" value="UBIAD1"/>
    <property type="match status" value="1"/>
</dbReference>
<keyword evidence="5 8" id="KW-0812">Transmembrane</keyword>
<evidence type="ECO:0000313" key="10">
    <source>
        <dbReference type="EMBL" id="TMJ12785.1"/>
    </source>
</evidence>
<dbReference type="PANTHER" id="PTHR13929">
    <property type="entry name" value="1,4-DIHYDROXY-2-NAPHTHOATE OCTAPRENYLTRANSFERASE"/>
    <property type="match status" value="1"/>
</dbReference>
<dbReference type="GO" id="GO:0009234">
    <property type="term" value="P:menaquinone biosynthetic process"/>
    <property type="evidence" value="ECO:0007669"/>
    <property type="project" value="UniProtKB-UniRule"/>
</dbReference>
<dbReference type="EC" id="2.5.1.74" evidence="8 9"/>
<feature type="transmembrane region" description="Helical" evidence="8">
    <location>
        <begin position="125"/>
        <end position="141"/>
    </location>
</feature>
<dbReference type="InterPro" id="IPR044878">
    <property type="entry name" value="UbiA_sf"/>
</dbReference>
<feature type="transmembrane region" description="Helical" evidence="8">
    <location>
        <begin position="51"/>
        <end position="69"/>
    </location>
</feature>
<keyword evidence="3 8" id="KW-1003">Cell membrane</keyword>
<feature type="transmembrane region" description="Helical" evidence="8">
    <location>
        <begin position="101"/>
        <end position="119"/>
    </location>
</feature>
<comment type="similarity">
    <text evidence="8">Belongs to the MenA family. Type 1 subfamily.</text>
</comment>
<feature type="transmembrane region" description="Helical" evidence="8">
    <location>
        <begin position="220"/>
        <end position="243"/>
    </location>
</feature>
<evidence type="ECO:0000256" key="4">
    <source>
        <dbReference type="ARBA" id="ARBA00022679"/>
    </source>
</evidence>
<evidence type="ECO:0000256" key="3">
    <source>
        <dbReference type="ARBA" id="ARBA00022475"/>
    </source>
</evidence>
<comment type="subcellular location">
    <subcellularLocation>
        <location evidence="8">Cell membrane</location>
        <topology evidence="8">Multi-pass membrane protein</topology>
    </subcellularLocation>
    <subcellularLocation>
        <location evidence="1">Membrane</location>
        <topology evidence="1">Multi-pass membrane protein</topology>
    </subcellularLocation>
</comment>
<dbReference type="GO" id="GO:0005886">
    <property type="term" value="C:plasma membrane"/>
    <property type="evidence" value="ECO:0007669"/>
    <property type="project" value="UniProtKB-SubCell"/>
</dbReference>
<dbReference type="InterPro" id="IPR004657">
    <property type="entry name" value="MenA"/>
</dbReference>
<reference evidence="10 11" key="1">
    <citation type="journal article" date="2019" name="Nat. Microbiol.">
        <title>Mediterranean grassland soil C-N compound turnover is dependent on rainfall and depth, and is mediated by genomically divergent microorganisms.</title>
        <authorList>
            <person name="Diamond S."/>
            <person name="Andeer P.F."/>
            <person name="Li Z."/>
            <person name="Crits-Christoph A."/>
            <person name="Burstein D."/>
            <person name="Anantharaman K."/>
            <person name="Lane K.R."/>
            <person name="Thomas B.C."/>
            <person name="Pan C."/>
            <person name="Northen T.R."/>
            <person name="Banfield J.F."/>
        </authorList>
    </citation>
    <scope>NUCLEOTIDE SEQUENCE [LARGE SCALE GENOMIC DNA]</scope>
    <source>
        <strain evidence="10">NP_5</strain>
    </source>
</reference>
<dbReference type="Pfam" id="PF01040">
    <property type="entry name" value="UbiA"/>
    <property type="match status" value="1"/>
</dbReference>
<evidence type="ECO:0000256" key="1">
    <source>
        <dbReference type="ARBA" id="ARBA00004141"/>
    </source>
</evidence>
<keyword evidence="2 8" id="KW-0474">Menaquinone biosynthesis</keyword>
<dbReference type="InterPro" id="IPR000537">
    <property type="entry name" value="UbiA_prenyltransferase"/>
</dbReference>
<dbReference type="GO" id="GO:0046428">
    <property type="term" value="F:1,4-dihydroxy-2-naphthoate polyprenyltransferase activity"/>
    <property type="evidence" value="ECO:0007669"/>
    <property type="project" value="UniProtKB-UniRule"/>
</dbReference>
<evidence type="ECO:0000256" key="9">
    <source>
        <dbReference type="NCBIfam" id="TIGR00751"/>
    </source>
</evidence>
<dbReference type="HAMAP" id="MF_01937">
    <property type="entry name" value="MenA_1"/>
    <property type="match status" value="1"/>
</dbReference>
<evidence type="ECO:0000256" key="6">
    <source>
        <dbReference type="ARBA" id="ARBA00022989"/>
    </source>
</evidence>
<dbReference type="Gene3D" id="1.10.357.140">
    <property type="entry name" value="UbiA prenyltransferase"/>
    <property type="match status" value="1"/>
</dbReference>
<evidence type="ECO:0000313" key="11">
    <source>
        <dbReference type="Proteomes" id="UP000320393"/>
    </source>
</evidence>
<proteinExistence type="inferred from homology"/>
<keyword evidence="4 8" id="KW-0808">Transferase</keyword>
<dbReference type="CDD" id="cd13962">
    <property type="entry name" value="PT_UbiA_UBIAD1"/>
    <property type="match status" value="1"/>
</dbReference>
<gene>
    <name evidence="8 10" type="primary">menA</name>
    <name evidence="10" type="ORF">E6H02_05660</name>
</gene>
<sequence length="306" mass="31784">MAERSVEPALPPRTARMWVQAVRPFSFTASIVPVLLGSAVAATQGMFNPGLFFLTLIGAVAIQAAANLFSDYFDYRGGYDSAESSGSSGVLVHGILQPSEVFLAGLALMAFVAAIGLYLAALRGTPVLVLGILGVLGAYFYSGRPIAYKYRALGDPAIFLLFGPFMVVGAYYVQARAIALIPMLYALPVGCLVTAILHVNNTRDIPSDSRGGGTTVARALGLGGAKVLLYALLAAAYLLVIAGVLSGTFVRWSALALLSAPLGWNLAKAVAAANASQDLVMLDIAAARVHLVFGLLLVLGVLLPAA</sequence>
<evidence type="ECO:0000256" key="8">
    <source>
        <dbReference type="HAMAP-Rule" id="MF_01937"/>
    </source>
</evidence>